<feature type="transmembrane region" description="Helical" evidence="4">
    <location>
        <begin position="284"/>
        <end position="304"/>
    </location>
</feature>
<evidence type="ECO:0000313" key="6">
    <source>
        <dbReference type="EMBL" id="SHJ36077.1"/>
    </source>
</evidence>
<keyword evidence="3 6" id="KW-0808">Transferase</keyword>
<dbReference type="Pfam" id="PF00535">
    <property type="entry name" value="Glycos_transf_2"/>
    <property type="match status" value="1"/>
</dbReference>
<dbReference type="SUPFAM" id="SSF53448">
    <property type="entry name" value="Nucleotide-diphospho-sugar transferases"/>
    <property type="match status" value="1"/>
</dbReference>
<feature type="transmembrane region" description="Helical" evidence="4">
    <location>
        <begin position="310"/>
        <end position="331"/>
    </location>
</feature>
<name>A0A1M6INS7_9FLAO</name>
<evidence type="ECO:0000313" key="7">
    <source>
        <dbReference type="Proteomes" id="UP000184232"/>
    </source>
</evidence>
<dbReference type="EMBL" id="FQZH01000003">
    <property type="protein sequence ID" value="SHJ36077.1"/>
    <property type="molecule type" value="Genomic_DNA"/>
</dbReference>
<keyword evidence="7" id="KW-1185">Reference proteome</keyword>
<organism evidence="6 7">
    <name type="scientific">Flavobacterium haoranii</name>
    <dbReference type="NCBI Taxonomy" id="683124"/>
    <lineage>
        <taxon>Bacteria</taxon>
        <taxon>Pseudomonadati</taxon>
        <taxon>Bacteroidota</taxon>
        <taxon>Flavobacteriia</taxon>
        <taxon>Flavobacteriales</taxon>
        <taxon>Flavobacteriaceae</taxon>
        <taxon>Flavobacterium</taxon>
    </lineage>
</organism>
<dbReference type="InterPro" id="IPR001173">
    <property type="entry name" value="Glyco_trans_2-like"/>
</dbReference>
<dbReference type="GO" id="GO:0016757">
    <property type="term" value="F:glycosyltransferase activity"/>
    <property type="evidence" value="ECO:0007669"/>
    <property type="project" value="UniProtKB-KW"/>
</dbReference>
<protein>
    <submittedName>
        <fullName evidence="6">Glycosyltransferase, catalytic subunit of cellulose synthase and poly-beta-1,6-N-acetylglucosamine synthase</fullName>
    </submittedName>
</protein>
<keyword evidence="4" id="KW-0812">Transmembrane</keyword>
<dbReference type="STRING" id="683124.SAMN05444337_1825"/>
<dbReference type="OrthoDB" id="9800276at2"/>
<accession>A0A1M6INS7</accession>
<gene>
    <name evidence="6" type="ORF">SAMN05444337_1825</name>
</gene>
<dbReference type="PANTHER" id="PTHR43630:SF1">
    <property type="entry name" value="POLY-BETA-1,6-N-ACETYL-D-GLUCOSAMINE SYNTHASE"/>
    <property type="match status" value="1"/>
</dbReference>
<keyword evidence="2" id="KW-0328">Glycosyltransferase</keyword>
<dbReference type="RefSeq" id="WP_072784239.1">
    <property type="nucleotide sequence ID" value="NZ_CP045292.1"/>
</dbReference>
<keyword evidence="4" id="KW-1133">Transmembrane helix</keyword>
<evidence type="ECO:0000256" key="3">
    <source>
        <dbReference type="ARBA" id="ARBA00022679"/>
    </source>
</evidence>
<feature type="domain" description="Glycosyltransferase 2-like" evidence="5">
    <location>
        <begin position="44"/>
        <end position="178"/>
    </location>
</feature>
<dbReference type="Gene3D" id="3.90.550.10">
    <property type="entry name" value="Spore Coat Polysaccharide Biosynthesis Protein SpsA, Chain A"/>
    <property type="match status" value="1"/>
</dbReference>
<reference evidence="6 7" key="1">
    <citation type="submission" date="2016-11" db="EMBL/GenBank/DDBJ databases">
        <authorList>
            <person name="Jaros S."/>
            <person name="Januszkiewicz K."/>
            <person name="Wedrychowicz H."/>
        </authorList>
    </citation>
    <scope>NUCLEOTIDE SEQUENCE [LARGE SCALE GENOMIC DNA]</scope>
    <source>
        <strain evidence="6 7">DSM 22807</strain>
    </source>
</reference>
<evidence type="ECO:0000259" key="5">
    <source>
        <dbReference type="Pfam" id="PF00535"/>
    </source>
</evidence>
<dbReference type="InterPro" id="IPR029044">
    <property type="entry name" value="Nucleotide-diphossugar_trans"/>
</dbReference>
<dbReference type="PANTHER" id="PTHR43630">
    <property type="entry name" value="POLY-BETA-1,6-N-ACETYL-D-GLUCOSAMINE SYNTHASE"/>
    <property type="match status" value="1"/>
</dbReference>
<dbReference type="Proteomes" id="UP000184232">
    <property type="component" value="Unassembled WGS sequence"/>
</dbReference>
<proteinExistence type="inferred from homology"/>
<evidence type="ECO:0000256" key="2">
    <source>
        <dbReference type="ARBA" id="ARBA00022676"/>
    </source>
</evidence>
<evidence type="ECO:0000256" key="4">
    <source>
        <dbReference type="SAM" id="Phobius"/>
    </source>
</evidence>
<sequence length="369" mass="43536">MVFEILLIAFATVTLLQFLYYIVFFGRFSFAKKHEAKTKKIPISVIVCAKNEAENVKKFVPLLLEQNYPDYEVVLIDDASSDETRELFEYFEKQNTKVKLVKVDNNEAFWGNKKYALTLGIKAAKNEYLLFTDGDCYPNSNNWITEMTAHLTMHKTIVLGYGAYEKVKNSFLNKIIRFETLLTATQYFAWAKMGQPYMGVGRNLAYKKEEFFKVRGFMDHMKIRSGDDDLFINQAANKQNTTICFSEDSFTYSEPRKTFKEWFNQKRRHVSTAKHYKAFDKFQLGLFFFTQISFFLLAVILLAFQYQWMIVLPIVVFRYIFTWLSLGFAAGKLKEKDVMYWFPFIEIFLIFTQLNVFITNIFSKPVHWK</sequence>
<evidence type="ECO:0000256" key="1">
    <source>
        <dbReference type="ARBA" id="ARBA00006739"/>
    </source>
</evidence>
<feature type="transmembrane region" description="Helical" evidence="4">
    <location>
        <begin position="6"/>
        <end position="30"/>
    </location>
</feature>
<comment type="similarity">
    <text evidence="1">Belongs to the glycosyltransferase 2 family.</text>
</comment>
<feature type="transmembrane region" description="Helical" evidence="4">
    <location>
        <begin position="338"/>
        <end position="362"/>
    </location>
</feature>
<dbReference type="AlphaFoldDB" id="A0A1M6INS7"/>
<keyword evidence="4" id="KW-0472">Membrane</keyword>